<protein>
    <submittedName>
        <fullName evidence="1">Uncharacterized protein</fullName>
    </submittedName>
</protein>
<keyword evidence="2" id="KW-1185">Reference proteome</keyword>
<dbReference type="EMBL" id="MCOG01000100">
    <property type="protein sequence ID" value="ORY49275.1"/>
    <property type="molecule type" value="Genomic_DNA"/>
</dbReference>
<proteinExistence type="predicted"/>
<sequence>MAKDRVNRISKNNLKSNRRSRSAFRARSGIAAHQAATKGVTVSEVFNNDTMLESRNKKTSDIVKDLLKVNPVNNTKIGKNNALMRSKTLTKKKLRQVVKAKRNDIGRLIAKGVLTADSDMSVDLANEAMKEEEQNKTVEIKPARLNRNGPNILEFMDASQLSSTGTTLGEPTYV</sequence>
<dbReference type="OrthoDB" id="2134617at2759"/>
<dbReference type="Proteomes" id="UP000193920">
    <property type="component" value="Unassembled WGS sequence"/>
</dbReference>
<comment type="caution">
    <text evidence="1">The sequence shown here is derived from an EMBL/GenBank/DDBJ whole genome shotgun (WGS) entry which is preliminary data.</text>
</comment>
<gene>
    <name evidence="1" type="ORF">LY90DRAFT_670946</name>
</gene>
<name>A0A1Y2CSD1_9FUNG</name>
<dbReference type="AlphaFoldDB" id="A0A1Y2CSD1"/>
<accession>A0A1Y2CSD1</accession>
<reference evidence="1 2" key="1">
    <citation type="submission" date="2016-08" db="EMBL/GenBank/DDBJ databases">
        <title>A Parts List for Fungal Cellulosomes Revealed by Comparative Genomics.</title>
        <authorList>
            <consortium name="DOE Joint Genome Institute"/>
            <person name="Haitjema C.H."/>
            <person name="Gilmore S.P."/>
            <person name="Henske J.K."/>
            <person name="Solomon K.V."/>
            <person name="De Groot R."/>
            <person name="Kuo A."/>
            <person name="Mondo S.J."/>
            <person name="Salamov A.A."/>
            <person name="Labutti K."/>
            <person name="Zhao Z."/>
            <person name="Chiniquy J."/>
            <person name="Barry K."/>
            <person name="Brewer H.M."/>
            <person name="Purvine S.O."/>
            <person name="Wright A.T."/>
            <person name="Boxma B."/>
            <person name="Van Alen T."/>
            <person name="Hackstein J.H."/>
            <person name="Baker S.E."/>
            <person name="Grigoriev I.V."/>
            <person name="O'Malley M.A."/>
        </authorList>
    </citation>
    <scope>NUCLEOTIDE SEQUENCE [LARGE SCALE GENOMIC DNA]</scope>
    <source>
        <strain evidence="1 2">G1</strain>
    </source>
</reference>
<organism evidence="1 2">
    <name type="scientific">Neocallimastix californiae</name>
    <dbReference type="NCBI Taxonomy" id="1754190"/>
    <lineage>
        <taxon>Eukaryota</taxon>
        <taxon>Fungi</taxon>
        <taxon>Fungi incertae sedis</taxon>
        <taxon>Chytridiomycota</taxon>
        <taxon>Chytridiomycota incertae sedis</taxon>
        <taxon>Neocallimastigomycetes</taxon>
        <taxon>Neocallimastigales</taxon>
        <taxon>Neocallimastigaceae</taxon>
        <taxon>Neocallimastix</taxon>
    </lineage>
</organism>
<evidence type="ECO:0000313" key="1">
    <source>
        <dbReference type="EMBL" id="ORY49275.1"/>
    </source>
</evidence>
<evidence type="ECO:0000313" key="2">
    <source>
        <dbReference type="Proteomes" id="UP000193920"/>
    </source>
</evidence>